<name>A0A9P8WJM2_9HYPO</name>
<dbReference type="InterPro" id="IPR036152">
    <property type="entry name" value="Asp/glu_Ase-like_sf"/>
</dbReference>
<keyword evidence="3" id="KW-1185">Reference proteome</keyword>
<evidence type="ECO:0000256" key="1">
    <source>
        <dbReference type="SAM" id="MobiDB-lite"/>
    </source>
</evidence>
<dbReference type="AlphaFoldDB" id="A0A9P8WJM2"/>
<feature type="region of interest" description="Disordered" evidence="1">
    <location>
        <begin position="32"/>
        <end position="63"/>
    </location>
</feature>
<evidence type="ECO:0000313" key="3">
    <source>
        <dbReference type="Proteomes" id="UP000777438"/>
    </source>
</evidence>
<evidence type="ECO:0000313" key="2">
    <source>
        <dbReference type="EMBL" id="KAH6899646.1"/>
    </source>
</evidence>
<dbReference type="EMBL" id="JAGPYM010000001">
    <property type="protein sequence ID" value="KAH6899646.1"/>
    <property type="molecule type" value="Genomic_DNA"/>
</dbReference>
<dbReference type="SUPFAM" id="SSF53774">
    <property type="entry name" value="Glutaminase/Asparaginase"/>
    <property type="match status" value="1"/>
</dbReference>
<sequence length="164" mass="17760">MGSLKTPTSSNHCHAVAYPDPRGIHVHSLLGRCQPSQRDSPKTETGRVDGFNSRSMKASGMPTPTSSLSISRLLYIIFLDSEKARMVPCWVSLSRLIASRGGQDARALNSALPGTWDGFVIVPLALGKGPAPVGDYGTNPLDRGCLTYAVHLSYYSHPPFERHL</sequence>
<reference evidence="2 3" key="1">
    <citation type="journal article" date="2021" name="Nat. Commun.">
        <title>Genetic determinants of endophytism in the Arabidopsis root mycobiome.</title>
        <authorList>
            <person name="Mesny F."/>
            <person name="Miyauchi S."/>
            <person name="Thiergart T."/>
            <person name="Pickel B."/>
            <person name="Atanasova L."/>
            <person name="Karlsson M."/>
            <person name="Huettel B."/>
            <person name="Barry K.W."/>
            <person name="Haridas S."/>
            <person name="Chen C."/>
            <person name="Bauer D."/>
            <person name="Andreopoulos W."/>
            <person name="Pangilinan J."/>
            <person name="LaButti K."/>
            <person name="Riley R."/>
            <person name="Lipzen A."/>
            <person name="Clum A."/>
            <person name="Drula E."/>
            <person name="Henrissat B."/>
            <person name="Kohler A."/>
            <person name="Grigoriev I.V."/>
            <person name="Martin F.M."/>
            <person name="Hacquard S."/>
        </authorList>
    </citation>
    <scope>NUCLEOTIDE SEQUENCE [LARGE SCALE GENOMIC DNA]</scope>
    <source>
        <strain evidence="2 3">MPI-CAGE-CH-0241</strain>
    </source>
</reference>
<dbReference type="Proteomes" id="UP000777438">
    <property type="component" value="Unassembled WGS sequence"/>
</dbReference>
<proteinExistence type="predicted"/>
<comment type="caution">
    <text evidence="2">The sequence shown here is derived from an EMBL/GenBank/DDBJ whole genome shotgun (WGS) entry which is preliminary data.</text>
</comment>
<protein>
    <submittedName>
        <fullName evidence="2">Uncharacterized protein</fullName>
    </submittedName>
</protein>
<organism evidence="2 3">
    <name type="scientific">Thelonectria olida</name>
    <dbReference type="NCBI Taxonomy" id="1576542"/>
    <lineage>
        <taxon>Eukaryota</taxon>
        <taxon>Fungi</taxon>
        <taxon>Dikarya</taxon>
        <taxon>Ascomycota</taxon>
        <taxon>Pezizomycotina</taxon>
        <taxon>Sordariomycetes</taxon>
        <taxon>Hypocreomycetidae</taxon>
        <taxon>Hypocreales</taxon>
        <taxon>Nectriaceae</taxon>
        <taxon>Thelonectria</taxon>
    </lineage>
</organism>
<gene>
    <name evidence="2" type="ORF">B0T10DRAFT_569881</name>
</gene>
<accession>A0A9P8WJM2</accession>